<dbReference type="EMBL" id="CP093346">
    <property type="protein sequence ID" value="WOG98900.1"/>
    <property type="molecule type" value="Genomic_DNA"/>
</dbReference>
<evidence type="ECO:0000256" key="1">
    <source>
        <dbReference type="ARBA" id="ARBA00009065"/>
    </source>
</evidence>
<evidence type="ECO:0000256" key="3">
    <source>
        <dbReference type="ARBA" id="ARBA00023127"/>
    </source>
</evidence>
<dbReference type="AlphaFoldDB" id="A0A165Z9H2"/>
<evidence type="ECO:0000313" key="9">
    <source>
        <dbReference type="EMBL" id="WOG98900.1"/>
    </source>
</evidence>
<dbReference type="InterPro" id="IPR039361">
    <property type="entry name" value="Cyclin"/>
</dbReference>
<evidence type="ECO:0000256" key="2">
    <source>
        <dbReference type="ARBA" id="ARBA00022618"/>
    </source>
</evidence>
<dbReference type="InterPro" id="IPR004367">
    <property type="entry name" value="Cyclin_C-dom"/>
</dbReference>
<evidence type="ECO:0000313" key="10">
    <source>
        <dbReference type="Proteomes" id="UP000077755"/>
    </source>
</evidence>
<comment type="similarity">
    <text evidence="1">Belongs to the cyclin family. Cyclin D subfamily.</text>
</comment>
<dbReference type="PANTHER" id="PTHR10177">
    <property type="entry name" value="CYCLINS"/>
    <property type="match status" value="1"/>
</dbReference>
<feature type="domain" description="Cyclin C-terminal" evidence="7">
    <location>
        <begin position="195"/>
        <end position="322"/>
    </location>
</feature>
<name>A0A165Z9H2_DAUCS</name>
<dbReference type="GO" id="GO:0051301">
    <property type="term" value="P:cell division"/>
    <property type="evidence" value="ECO:0007669"/>
    <property type="project" value="UniProtKB-KW"/>
</dbReference>
<dbReference type="KEGG" id="dcr:108216692"/>
<reference evidence="8" key="1">
    <citation type="journal article" date="2016" name="Nat. Genet.">
        <title>A high-quality carrot genome assembly provides new insights into carotenoid accumulation and asterid genome evolution.</title>
        <authorList>
            <person name="Iorizzo M."/>
            <person name="Ellison S."/>
            <person name="Senalik D."/>
            <person name="Zeng P."/>
            <person name="Satapoomin P."/>
            <person name="Huang J."/>
            <person name="Bowman M."/>
            <person name="Iovene M."/>
            <person name="Sanseverino W."/>
            <person name="Cavagnaro P."/>
            <person name="Yildiz M."/>
            <person name="Macko-Podgorni A."/>
            <person name="Moranska E."/>
            <person name="Grzebelus E."/>
            <person name="Grzebelus D."/>
            <person name="Ashrafi H."/>
            <person name="Zheng Z."/>
            <person name="Cheng S."/>
            <person name="Spooner D."/>
            <person name="Van Deynze A."/>
            <person name="Simon P."/>
        </authorList>
    </citation>
    <scope>NUCLEOTIDE SEQUENCE [LARGE SCALE GENOMIC DNA]</scope>
    <source>
        <tissue evidence="8">Leaf</tissue>
    </source>
</reference>
<dbReference type="FunFam" id="1.10.472.10:FF:000040">
    <property type="entry name" value="D6-type cyclin"/>
    <property type="match status" value="1"/>
</dbReference>
<organism evidence="8">
    <name type="scientific">Daucus carota subsp. sativus</name>
    <name type="common">Carrot</name>
    <dbReference type="NCBI Taxonomy" id="79200"/>
    <lineage>
        <taxon>Eukaryota</taxon>
        <taxon>Viridiplantae</taxon>
        <taxon>Streptophyta</taxon>
        <taxon>Embryophyta</taxon>
        <taxon>Tracheophyta</taxon>
        <taxon>Spermatophyta</taxon>
        <taxon>Magnoliopsida</taxon>
        <taxon>eudicotyledons</taxon>
        <taxon>Gunneridae</taxon>
        <taxon>Pentapetalae</taxon>
        <taxon>asterids</taxon>
        <taxon>campanulids</taxon>
        <taxon>Apiales</taxon>
        <taxon>Apiaceae</taxon>
        <taxon>Apioideae</taxon>
        <taxon>Scandiceae</taxon>
        <taxon>Daucinae</taxon>
        <taxon>Daucus</taxon>
        <taxon>Daucus sect. Daucus</taxon>
    </lineage>
</organism>
<dbReference type="STRING" id="79200.A0A165Z9H2"/>
<dbReference type="OMA" id="GIENACA"/>
<feature type="domain" description="Cyclin-like" evidence="6">
    <location>
        <begin position="98"/>
        <end position="186"/>
    </location>
</feature>
<dbReference type="Pfam" id="PF02984">
    <property type="entry name" value="Cyclin_C"/>
    <property type="match status" value="1"/>
</dbReference>
<dbReference type="SMART" id="SM01332">
    <property type="entry name" value="Cyclin_C"/>
    <property type="match status" value="1"/>
</dbReference>
<evidence type="ECO:0000256" key="5">
    <source>
        <dbReference type="RuleBase" id="RU000383"/>
    </source>
</evidence>
<evidence type="ECO:0000259" key="7">
    <source>
        <dbReference type="SMART" id="SM01332"/>
    </source>
</evidence>
<dbReference type="PROSITE" id="PS00292">
    <property type="entry name" value="CYCLINS"/>
    <property type="match status" value="1"/>
</dbReference>
<dbReference type="Gramene" id="KZM99774">
    <property type="protein sequence ID" value="KZM99774"/>
    <property type="gene ID" value="DCAR_012864"/>
</dbReference>
<keyword evidence="3 5" id="KW-0195">Cyclin</keyword>
<dbReference type="Gene3D" id="1.10.472.10">
    <property type="entry name" value="Cyclin-like"/>
    <property type="match status" value="2"/>
</dbReference>
<accession>A0A165Z9H2</accession>
<dbReference type="CDD" id="cd20544">
    <property type="entry name" value="CYCLIN_AtCycD-like_rpt2"/>
    <property type="match status" value="1"/>
</dbReference>
<keyword evidence="2" id="KW-0132">Cell division</keyword>
<dbReference type="OrthoDB" id="5590282at2759"/>
<dbReference type="InterPro" id="IPR036915">
    <property type="entry name" value="Cyclin-like_sf"/>
</dbReference>
<reference evidence="9" key="2">
    <citation type="submission" date="2022-03" db="EMBL/GenBank/DDBJ databases">
        <title>Draft title - Genomic analysis of global carrot germplasm unveils the trajectory of domestication and the origin of high carotenoid orange carrot.</title>
        <authorList>
            <person name="Iorizzo M."/>
            <person name="Ellison S."/>
            <person name="Senalik D."/>
            <person name="Macko-Podgorni A."/>
            <person name="Grzebelus D."/>
            <person name="Bostan H."/>
            <person name="Rolling W."/>
            <person name="Curaba J."/>
            <person name="Simon P."/>
        </authorList>
    </citation>
    <scope>NUCLEOTIDE SEQUENCE</scope>
    <source>
        <tissue evidence="9">Leaf</tissue>
    </source>
</reference>
<dbReference type="SUPFAM" id="SSF47954">
    <property type="entry name" value="Cyclin-like"/>
    <property type="match status" value="2"/>
</dbReference>
<evidence type="ECO:0000313" key="8">
    <source>
        <dbReference type="EMBL" id="KZM99774.1"/>
    </source>
</evidence>
<dbReference type="EMBL" id="LNRQ01000004">
    <property type="protein sequence ID" value="KZM99774.1"/>
    <property type="molecule type" value="Genomic_DNA"/>
</dbReference>
<evidence type="ECO:0000259" key="6">
    <source>
        <dbReference type="SMART" id="SM00385"/>
    </source>
</evidence>
<dbReference type="InterPro" id="IPR006671">
    <property type="entry name" value="Cyclin_N"/>
</dbReference>
<proteinExistence type="inferred from homology"/>
<sequence length="348" mass="38911">MAPGLDCAVSSLLCSEETESIYFDECVEDLETSFHNKTIKNQIFEAKEESFYSLLPLQSDEAFDLMLKKECEHLPASDYGERLRNGVLDLKARQEAVDWIGKVNSYFNFGPQCAYLSVNYFDRFISAYELPAGKAWMMQLLAVACVSLAAKTEETEVPLLLDLQVCESKFIFEARTIQRMELLVLSTLKWRMQSVTPFSFIEYFIAKTTGDHIASTSTIYRSTQLIASLTKGIEFLEFRPSEIAAAVALSVAGDTHTVETKNALYELDHHLQKDKLVKCVELIKRSSPSFSAFRSSGPNGLIPSSLPRSPSGVLDAAACLSYRSDDSTVESCLSSSHYAENTKRRKLS</sequence>
<protein>
    <submittedName>
        <fullName evidence="8">Uncharacterized protein</fullName>
    </submittedName>
</protein>
<keyword evidence="10" id="KW-1185">Reference proteome</keyword>
<dbReference type="Pfam" id="PF00134">
    <property type="entry name" value="Cyclin_N"/>
    <property type="match status" value="1"/>
</dbReference>
<dbReference type="InterPro" id="IPR048258">
    <property type="entry name" value="Cyclins_cyclin-box"/>
</dbReference>
<dbReference type="Proteomes" id="UP000077755">
    <property type="component" value="Chromosome 4"/>
</dbReference>
<dbReference type="InterPro" id="IPR013763">
    <property type="entry name" value="Cyclin-like_dom"/>
</dbReference>
<dbReference type="CDD" id="cd20543">
    <property type="entry name" value="CYCLIN_AtCycD-like_rpt1"/>
    <property type="match status" value="1"/>
</dbReference>
<dbReference type="SMART" id="SM00385">
    <property type="entry name" value="CYCLIN"/>
    <property type="match status" value="1"/>
</dbReference>
<gene>
    <name evidence="8" type="ORF">DCAR_012864</name>
    <name evidence="9" type="ORF">DCAR_0418246</name>
</gene>
<evidence type="ECO:0000256" key="4">
    <source>
        <dbReference type="ARBA" id="ARBA00023306"/>
    </source>
</evidence>
<dbReference type="FunFam" id="1.10.472.10:FF:000034">
    <property type="entry name" value="D2/4-type cyclin"/>
    <property type="match status" value="1"/>
</dbReference>
<keyword evidence="4" id="KW-0131">Cell cycle</keyword>